<dbReference type="SUPFAM" id="SSF57850">
    <property type="entry name" value="RING/U-box"/>
    <property type="match status" value="1"/>
</dbReference>
<organism evidence="6 7">
    <name type="scientific">Aphis craccivora</name>
    <name type="common">Cowpea aphid</name>
    <dbReference type="NCBI Taxonomy" id="307492"/>
    <lineage>
        <taxon>Eukaryota</taxon>
        <taxon>Metazoa</taxon>
        <taxon>Ecdysozoa</taxon>
        <taxon>Arthropoda</taxon>
        <taxon>Hexapoda</taxon>
        <taxon>Insecta</taxon>
        <taxon>Pterygota</taxon>
        <taxon>Neoptera</taxon>
        <taxon>Paraneoptera</taxon>
        <taxon>Hemiptera</taxon>
        <taxon>Sternorrhyncha</taxon>
        <taxon>Aphidomorpha</taxon>
        <taxon>Aphidoidea</taxon>
        <taxon>Aphididae</taxon>
        <taxon>Aphidini</taxon>
        <taxon>Aphis</taxon>
        <taxon>Aphis</taxon>
    </lineage>
</organism>
<evidence type="ECO:0000256" key="1">
    <source>
        <dbReference type="ARBA" id="ARBA00022771"/>
    </source>
</evidence>
<reference evidence="6 7" key="1">
    <citation type="submission" date="2019-08" db="EMBL/GenBank/DDBJ databases">
        <title>Whole genome of Aphis craccivora.</title>
        <authorList>
            <person name="Voronova N.V."/>
            <person name="Shulinski R.S."/>
            <person name="Bandarenka Y.V."/>
            <person name="Zhorov D.G."/>
            <person name="Warner D."/>
        </authorList>
    </citation>
    <scope>NUCLEOTIDE SEQUENCE [LARGE SCALE GENOMIC DNA]</scope>
    <source>
        <strain evidence="6">180601</strain>
        <tissue evidence="6">Whole Body</tissue>
    </source>
</reference>
<protein>
    <submittedName>
        <fullName evidence="6">RING finger protein B-like isoform X1</fullName>
    </submittedName>
</protein>
<comment type="caution">
    <text evidence="6">The sequence shown here is derived from an EMBL/GenBank/DDBJ whole genome shotgun (WGS) entry which is preliminary data.</text>
</comment>
<dbReference type="GO" id="GO:0008270">
    <property type="term" value="F:zinc ion binding"/>
    <property type="evidence" value="ECO:0007669"/>
    <property type="project" value="UniProtKB-KW"/>
</dbReference>
<keyword evidence="1 3" id="KW-0479">Metal-binding</keyword>
<evidence type="ECO:0000259" key="5">
    <source>
        <dbReference type="PROSITE" id="PS50089"/>
    </source>
</evidence>
<dbReference type="InterPro" id="IPR001841">
    <property type="entry name" value="Znf_RING"/>
</dbReference>
<dbReference type="PANTHER" id="PTHR31669:SF251">
    <property type="entry name" value="PROTEIN FAR1-RELATED SEQUENCE"/>
    <property type="match status" value="1"/>
</dbReference>
<dbReference type="InterPro" id="IPR018289">
    <property type="entry name" value="MULE_transposase_dom"/>
</dbReference>
<feature type="domain" description="RING-type" evidence="5">
    <location>
        <begin position="631"/>
        <end position="668"/>
    </location>
</feature>
<dbReference type="PROSITE" id="PS50089">
    <property type="entry name" value="ZF_RING_2"/>
    <property type="match status" value="1"/>
</dbReference>
<feature type="compositionally biased region" description="Polar residues" evidence="4">
    <location>
        <begin position="556"/>
        <end position="570"/>
    </location>
</feature>
<sequence>MNLEFSYKYNGGEKKGIRYLVCRERYCKGTAKRLANGIIVNQIPHTHEPNNLETERLESKKEFRSKLIQRAVEETTKLRIIYDEECLRYARAAVHYCWPTAETSMRKARKKIIPPLPPTLDALKEYLEQNLDRYKCCGHSFYQDYTIDNQGKYTVIFGCIDLIRKVVNQGGEEVHADATFKVVPSRPNCRQLFIMHIIIQNHSIPVIYVLMESKTETAYTQVLMKCKVLFPEIKPICIMTDFEIALQNAFKIVYPDAIQHACFFHYVQCLVKNIRCQGLIPYVTNNEMAQICIKMTAALALLPSNKIEEGFQIIRRYSRDNNINLTSFFTYFSNYWIQTRGPEVFSVHGVPRRTNNNIESFHSQLKEKFQTVHPNLWTFLEHLNNLSKKNHIIIQQLERGQRVTRPVKIKYLANSERIMTATRQLTLGIITVKEFLLQCSHSAETYLRQEINWHNNIEQDENMQVSDQEDENMQANNLQDDENMQANVHQDDENQQDNDNNESDVRVYDQIEPLQHVVNVIENDSNSDDSEYFPFLRPGIRRIERNDSDDSVANDGINQPPNNENGSPSHQEIHWNEEDFIIPEELDPDIIYMMELEGNRRILEMQNLPYVQVQVPEVLPAVETGNQANLCVACLDAESTHALSPCGHKSLCLMCLESLLSERCPICNSIFTSNLRIW</sequence>
<evidence type="ECO:0000313" key="7">
    <source>
        <dbReference type="Proteomes" id="UP000478052"/>
    </source>
</evidence>
<feature type="region of interest" description="Disordered" evidence="4">
    <location>
        <begin position="544"/>
        <end position="571"/>
    </location>
</feature>
<dbReference type="EMBL" id="VUJU01007023">
    <property type="protein sequence ID" value="KAF0746929.1"/>
    <property type="molecule type" value="Genomic_DNA"/>
</dbReference>
<evidence type="ECO:0000256" key="2">
    <source>
        <dbReference type="ARBA" id="ARBA00022833"/>
    </source>
</evidence>
<proteinExistence type="predicted"/>
<accession>A0A6G0Y0X2</accession>
<name>A0A6G0Y0X2_APHCR</name>
<dbReference type="Gene3D" id="3.30.40.10">
    <property type="entry name" value="Zinc/RING finger domain, C3HC4 (zinc finger)"/>
    <property type="match status" value="1"/>
</dbReference>
<dbReference type="Pfam" id="PF13920">
    <property type="entry name" value="zf-C3HC4_3"/>
    <property type="match status" value="1"/>
</dbReference>
<evidence type="ECO:0000256" key="3">
    <source>
        <dbReference type="PROSITE-ProRule" id="PRU00175"/>
    </source>
</evidence>
<dbReference type="InterPro" id="IPR013083">
    <property type="entry name" value="Znf_RING/FYVE/PHD"/>
</dbReference>
<dbReference type="Proteomes" id="UP000478052">
    <property type="component" value="Unassembled WGS sequence"/>
</dbReference>
<keyword evidence="2" id="KW-0862">Zinc</keyword>
<evidence type="ECO:0000313" key="6">
    <source>
        <dbReference type="EMBL" id="KAF0746929.1"/>
    </source>
</evidence>
<dbReference type="AlphaFoldDB" id="A0A6G0Y0X2"/>
<gene>
    <name evidence="6" type="ORF">FWK35_00023528</name>
</gene>
<dbReference type="OrthoDB" id="8192602at2759"/>
<keyword evidence="1 3" id="KW-0863">Zinc-finger</keyword>
<dbReference type="PANTHER" id="PTHR31669">
    <property type="entry name" value="PROTEIN FAR1-RELATED SEQUENCE 10-RELATED"/>
    <property type="match status" value="1"/>
</dbReference>
<evidence type="ECO:0000256" key="4">
    <source>
        <dbReference type="SAM" id="MobiDB-lite"/>
    </source>
</evidence>
<dbReference type="Pfam" id="PF10551">
    <property type="entry name" value="MULE"/>
    <property type="match status" value="1"/>
</dbReference>
<dbReference type="GO" id="GO:0006355">
    <property type="term" value="P:regulation of DNA-templated transcription"/>
    <property type="evidence" value="ECO:0007669"/>
    <property type="project" value="InterPro"/>
</dbReference>
<dbReference type="InterPro" id="IPR031052">
    <property type="entry name" value="FHY3/FAR1"/>
</dbReference>
<keyword evidence="7" id="KW-1185">Reference proteome</keyword>